<feature type="transmembrane region" description="Helical" evidence="1">
    <location>
        <begin position="425"/>
        <end position="443"/>
    </location>
</feature>
<keyword evidence="3" id="KW-1185">Reference proteome</keyword>
<name>A0AAN6MD14_9PEZI</name>
<keyword evidence="1" id="KW-0812">Transmembrane</keyword>
<sequence length="488" mass="55977">MDEIIFRTSVAICKVVQEATSYLEIFNYSDPKYNMLEEHPLLPEEFDNFLHQKGAFAPRDLPEGVQLVSGMRLVLQLNAKHPETFAHRYISLPNGQYEDMVQAMRLPFNAIEGTSAVGPLFWAAIDQADDDPHLQIIFRKSDVRKRGLTRGWELVLSHSFRTNITMGFAKGTPSSDMVQHIRDLHACAHQIRHPLLLPLLILSRDLSSDTDQKQRETREWLRSLEHAISMRSMMTDEESKYVRESIVDVDEINRDLVECYARVLWKRPPAYLEVIKAIESAMARFWGRAAGNPAYGGAGGEVDKLHHSFLARLEFYATRLKGMENYAQVTIDRLTNQRSALINIIAQKDSKLALQMAGEQRRVAHMAGRENTSMISLFGAIFLPATYLASIFSMSFFDFKPSDNNSNNNSTSPGGDLSSYVSPHLWIYFAVMLPATLFLVVWWKWWDRRREKCYAQEDADIEEGIERMEAEIMATMRKRTMNKARVWG</sequence>
<evidence type="ECO:0000313" key="3">
    <source>
        <dbReference type="Proteomes" id="UP001303889"/>
    </source>
</evidence>
<dbReference type="Gene3D" id="1.20.58.340">
    <property type="entry name" value="Magnesium transport protein CorA, transmembrane region"/>
    <property type="match status" value="1"/>
</dbReference>
<dbReference type="EMBL" id="MU856009">
    <property type="protein sequence ID" value="KAK3898062.1"/>
    <property type="molecule type" value="Genomic_DNA"/>
</dbReference>
<comment type="caution">
    <text evidence="2">The sequence shown here is derived from an EMBL/GenBank/DDBJ whole genome shotgun (WGS) entry which is preliminary data.</text>
</comment>
<keyword evidence="1" id="KW-0472">Membrane</keyword>
<gene>
    <name evidence="2" type="ORF">C8A05DRAFT_38361</name>
</gene>
<protein>
    <submittedName>
        <fullName evidence="2">Uncharacterized protein</fullName>
    </submittedName>
</protein>
<dbReference type="AlphaFoldDB" id="A0AAN6MD14"/>
<proteinExistence type="predicted"/>
<evidence type="ECO:0000313" key="2">
    <source>
        <dbReference type="EMBL" id="KAK3898062.1"/>
    </source>
</evidence>
<evidence type="ECO:0000256" key="1">
    <source>
        <dbReference type="SAM" id="Phobius"/>
    </source>
</evidence>
<feature type="transmembrane region" description="Helical" evidence="1">
    <location>
        <begin position="375"/>
        <end position="397"/>
    </location>
</feature>
<organism evidence="2 3">
    <name type="scientific">Staphylotrichum tortipilum</name>
    <dbReference type="NCBI Taxonomy" id="2831512"/>
    <lineage>
        <taxon>Eukaryota</taxon>
        <taxon>Fungi</taxon>
        <taxon>Dikarya</taxon>
        <taxon>Ascomycota</taxon>
        <taxon>Pezizomycotina</taxon>
        <taxon>Sordariomycetes</taxon>
        <taxon>Sordariomycetidae</taxon>
        <taxon>Sordariales</taxon>
        <taxon>Chaetomiaceae</taxon>
        <taxon>Staphylotrichum</taxon>
    </lineage>
</organism>
<reference evidence="2" key="1">
    <citation type="journal article" date="2023" name="Mol. Phylogenet. Evol.">
        <title>Genome-scale phylogeny and comparative genomics of the fungal order Sordariales.</title>
        <authorList>
            <person name="Hensen N."/>
            <person name="Bonometti L."/>
            <person name="Westerberg I."/>
            <person name="Brannstrom I.O."/>
            <person name="Guillou S."/>
            <person name="Cros-Aarteil S."/>
            <person name="Calhoun S."/>
            <person name="Haridas S."/>
            <person name="Kuo A."/>
            <person name="Mondo S."/>
            <person name="Pangilinan J."/>
            <person name="Riley R."/>
            <person name="LaButti K."/>
            <person name="Andreopoulos B."/>
            <person name="Lipzen A."/>
            <person name="Chen C."/>
            <person name="Yan M."/>
            <person name="Daum C."/>
            <person name="Ng V."/>
            <person name="Clum A."/>
            <person name="Steindorff A."/>
            <person name="Ohm R.A."/>
            <person name="Martin F."/>
            <person name="Silar P."/>
            <person name="Natvig D.O."/>
            <person name="Lalanne C."/>
            <person name="Gautier V."/>
            <person name="Ament-Velasquez S.L."/>
            <person name="Kruys A."/>
            <person name="Hutchinson M.I."/>
            <person name="Powell A.J."/>
            <person name="Barry K."/>
            <person name="Miller A.N."/>
            <person name="Grigoriev I.V."/>
            <person name="Debuchy R."/>
            <person name="Gladieux P."/>
            <person name="Hiltunen Thoren M."/>
            <person name="Johannesson H."/>
        </authorList>
    </citation>
    <scope>NUCLEOTIDE SEQUENCE</scope>
    <source>
        <strain evidence="2">CBS 103.79</strain>
    </source>
</reference>
<dbReference type="Proteomes" id="UP001303889">
    <property type="component" value="Unassembled WGS sequence"/>
</dbReference>
<reference evidence="2" key="2">
    <citation type="submission" date="2023-05" db="EMBL/GenBank/DDBJ databases">
        <authorList>
            <consortium name="Lawrence Berkeley National Laboratory"/>
            <person name="Steindorff A."/>
            <person name="Hensen N."/>
            <person name="Bonometti L."/>
            <person name="Westerberg I."/>
            <person name="Brannstrom I.O."/>
            <person name="Guillou S."/>
            <person name="Cros-Aarteil S."/>
            <person name="Calhoun S."/>
            <person name="Haridas S."/>
            <person name="Kuo A."/>
            <person name="Mondo S."/>
            <person name="Pangilinan J."/>
            <person name="Riley R."/>
            <person name="Labutti K."/>
            <person name="Andreopoulos B."/>
            <person name="Lipzen A."/>
            <person name="Chen C."/>
            <person name="Yanf M."/>
            <person name="Daum C."/>
            <person name="Ng V."/>
            <person name="Clum A."/>
            <person name="Ohm R."/>
            <person name="Martin F."/>
            <person name="Silar P."/>
            <person name="Natvig D."/>
            <person name="Lalanne C."/>
            <person name="Gautier V."/>
            <person name="Ament-Velasquez S.L."/>
            <person name="Kruys A."/>
            <person name="Hutchinson M.I."/>
            <person name="Powell A.J."/>
            <person name="Barry K."/>
            <person name="Miller A.N."/>
            <person name="Grigoriev I.V."/>
            <person name="Debuchy R."/>
            <person name="Gladieux P."/>
            <person name="Thoren M.H."/>
            <person name="Johannesson H."/>
        </authorList>
    </citation>
    <scope>NUCLEOTIDE SEQUENCE</scope>
    <source>
        <strain evidence="2">CBS 103.79</strain>
    </source>
</reference>
<keyword evidence="1" id="KW-1133">Transmembrane helix</keyword>
<accession>A0AAN6MD14</accession>